<dbReference type="GeneID" id="42780162"/>
<dbReference type="InterPro" id="IPR014729">
    <property type="entry name" value="Rossmann-like_a/b/a_fold"/>
</dbReference>
<accession>A0A650CXI5</accession>
<organism evidence="3 4">
    <name type="scientific">Acidianus ambivalens</name>
    <name type="common">Desulfurolobus ambivalens</name>
    <dbReference type="NCBI Taxonomy" id="2283"/>
    <lineage>
        <taxon>Archaea</taxon>
        <taxon>Thermoproteota</taxon>
        <taxon>Thermoprotei</taxon>
        <taxon>Sulfolobales</taxon>
        <taxon>Sulfolobaceae</taxon>
        <taxon>Acidianus</taxon>
    </lineage>
</organism>
<proteinExistence type="predicted"/>
<dbReference type="SUPFAM" id="SSF52402">
    <property type="entry name" value="Adenine nucleotide alpha hydrolases-like"/>
    <property type="match status" value="1"/>
</dbReference>
<reference evidence="3 4" key="2">
    <citation type="submission" date="2019-10" db="EMBL/GenBank/DDBJ databases">
        <title>Genome Sequences from Six Type Strain Members of the Archaeal Family Sulfolobaceae: Acidianus ambivalens, Acidianus infernus, Metallosphaera prunae, Stygiolobus azoricus, Sulfolobus metallicus, and Sulfurisphaera ohwakuensis.</title>
        <authorList>
            <person name="Counts J.A."/>
            <person name="Kelly R.M."/>
        </authorList>
    </citation>
    <scope>NUCLEOTIDE SEQUENCE [LARGE SCALE GENOMIC DNA]</scope>
    <source>
        <strain evidence="3 4">LEI 10</strain>
    </source>
</reference>
<dbReference type="GO" id="GO:0017183">
    <property type="term" value="P:protein histidyl modification to diphthamide"/>
    <property type="evidence" value="ECO:0007669"/>
    <property type="project" value="TreeGrafter"/>
</dbReference>
<dbReference type="Gene3D" id="3.40.50.620">
    <property type="entry name" value="HUPs"/>
    <property type="match status" value="1"/>
</dbReference>
<dbReference type="InterPro" id="IPR022427">
    <property type="entry name" value="MJ0570_ATP-bd"/>
</dbReference>
<feature type="domain" description="Diphthamide synthase" evidence="1">
    <location>
        <begin position="1"/>
        <end position="221"/>
    </location>
</feature>
<evidence type="ECO:0000313" key="5">
    <source>
        <dbReference type="Proteomes" id="UP000474054"/>
    </source>
</evidence>
<dbReference type="NCBIfam" id="TIGR00290">
    <property type="entry name" value="MJ0570_dom"/>
    <property type="match status" value="1"/>
</dbReference>
<gene>
    <name evidence="3" type="ORF">D1866_10485</name>
    <name evidence="2" type="ORF">GFB69_01925</name>
</gene>
<sequence length="222" mass="25767">MKVCVLYSGGKDSTYALHWAVFKGFEVISLLTLLPKREDSWMFQYPNVEFTKYQAEALGMNIIQMPTSGEKNKELEDLYAAFKKCKDLGAQGIVTGALLSDYQRLNANIIAEKLSLKTYSPLWRKDQEKYMYELIDEGFEFIITSTSAYGFPYELLGKVIKREDIDLIIRRAREFGFNPAFEGGEAETYVIYAPLFKRRLKVFGEIKRLGEDNWRFLIKRIL</sequence>
<keyword evidence="3" id="KW-0436">Ligase</keyword>
<dbReference type="Gene3D" id="3.90.1490.10">
    <property type="entry name" value="putative n-type atp pyrophosphatase, domain 2"/>
    <property type="match status" value="1"/>
</dbReference>
<keyword evidence="4" id="KW-1185">Reference proteome</keyword>
<dbReference type="EC" id="6.3.1.14" evidence="3"/>
<dbReference type="Pfam" id="PF01902">
    <property type="entry name" value="Diphthami_syn_2"/>
    <property type="match status" value="1"/>
</dbReference>
<dbReference type="PANTHER" id="PTHR12196:SF2">
    <property type="entry name" value="DIPHTHINE--AMMONIA LIGASE"/>
    <property type="match status" value="1"/>
</dbReference>
<dbReference type="Proteomes" id="UP000426328">
    <property type="component" value="Chromosome"/>
</dbReference>
<evidence type="ECO:0000313" key="4">
    <source>
        <dbReference type="Proteomes" id="UP000426328"/>
    </source>
</evidence>
<name>A0A650CXI5_ACIAM</name>
<dbReference type="RefSeq" id="WP_152939703.1">
    <property type="nucleotide sequence ID" value="NZ_CP045482.1"/>
</dbReference>
<protein>
    <submittedName>
        <fullName evidence="3">Diphthine--ammonia ligase</fullName>
        <ecNumber evidence="3">6.3.1.14</ecNumber>
    </submittedName>
</protein>
<evidence type="ECO:0000313" key="2">
    <source>
        <dbReference type="EMBL" id="MQL54543.1"/>
    </source>
</evidence>
<dbReference type="InterPro" id="IPR030662">
    <property type="entry name" value="DPH6/MJ0570"/>
</dbReference>
<dbReference type="EMBL" id="WHYS01000001">
    <property type="protein sequence ID" value="MQL54543.1"/>
    <property type="molecule type" value="Genomic_DNA"/>
</dbReference>
<dbReference type="NCBIfam" id="TIGR03679">
    <property type="entry name" value="arCOG00187"/>
    <property type="match status" value="1"/>
</dbReference>
<dbReference type="AlphaFoldDB" id="A0A650CXI5"/>
<evidence type="ECO:0000259" key="1">
    <source>
        <dbReference type="Pfam" id="PF01902"/>
    </source>
</evidence>
<evidence type="ECO:0000313" key="3">
    <source>
        <dbReference type="EMBL" id="QGR22352.1"/>
    </source>
</evidence>
<dbReference type="CDD" id="cd01994">
    <property type="entry name" value="AANH_PF0828-like"/>
    <property type="match status" value="1"/>
</dbReference>
<dbReference type="KEGG" id="aamb:D1866_10485"/>
<dbReference type="GO" id="GO:0017178">
    <property type="term" value="F:diphthine-ammonia ligase activity"/>
    <property type="evidence" value="ECO:0007669"/>
    <property type="project" value="UniProtKB-EC"/>
</dbReference>
<dbReference type="EMBL" id="CP045482">
    <property type="protein sequence ID" value="QGR22352.1"/>
    <property type="molecule type" value="Genomic_DNA"/>
</dbReference>
<dbReference type="Proteomes" id="UP000474054">
    <property type="component" value="Unassembled WGS sequence"/>
</dbReference>
<dbReference type="InterPro" id="IPR002761">
    <property type="entry name" value="Diphthami_syn_dom"/>
</dbReference>
<dbReference type="PIRSF" id="PIRSF039123">
    <property type="entry name" value="Diphthamide_synthase"/>
    <property type="match status" value="1"/>
</dbReference>
<reference evidence="2 5" key="1">
    <citation type="submission" date="2019-10" db="EMBL/GenBank/DDBJ databases">
        <title>Comparative genomics of sulfur disproportionating microorganisms.</title>
        <authorList>
            <person name="Ward L.M."/>
            <person name="Bertran E."/>
            <person name="Johnston D."/>
        </authorList>
    </citation>
    <scope>NUCLEOTIDE SEQUENCE [LARGE SCALE GENOMIC DNA]</scope>
    <source>
        <strain evidence="2 5">DSM 3772</strain>
    </source>
</reference>
<dbReference type="PANTHER" id="PTHR12196">
    <property type="entry name" value="DOMAIN OF UNKNOWN FUNCTION 71 DUF71 -CONTAINING PROTEIN"/>
    <property type="match status" value="1"/>
</dbReference>